<reference evidence="1 2" key="1">
    <citation type="journal article" date="2023" name="Nucleic Acids Res.">
        <title>The hologenome of Daphnia magna reveals possible DNA methylation and microbiome-mediated evolution of the host genome.</title>
        <authorList>
            <person name="Chaturvedi A."/>
            <person name="Li X."/>
            <person name="Dhandapani V."/>
            <person name="Marshall H."/>
            <person name="Kissane S."/>
            <person name="Cuenca-Cambronero M."/>
            <person name="Asole G."/>
            <person name="Calvet F."/>
            <person name="Ruiz-Romero M."/>
            <person name="Marangio P."/>
            <person name="Guigo R."/>
            <person name="Rago D."/>
            <person name="Mirbahai L."/>
            <person name="Eastwood N."/>
            <person name="Colbourne J.K."/>
            <person name="Zhou J."/>
            <person name="Mallon E."/>
            <person name="Orsini L."/>
        </authorList>
    </citation>
    <scope>NUCLEOTIDE SEQUENCE [LARGE SCALE GENOMIC DNA]</scope>
    <source>
        <strain evidence="1">LRV0_1</strain>
    </source>
</reference>
<evidence type="ECO:0000313" key="1">
    <source>
        <dbReference type="EMBL" id="KAK4008968.1"/>
    </source>
</evidence>
<proteinExistence type="predicted"/>
<keyword evidence="2" id="KW-1185">Reference proteome</keyword>
<comment type="caution">
    <text evidence="1">The sequence shown here is derived from an EMBL/GenBank/DDBJ whole genome shotgun (WGS) entry which is preliminary data.</text>
</comment>
<gene>
    <name evidence="1" type="ORF">OUZ56_014087</name>
</gene>
<dbReference type="EMBL" id="JAOYFB010000002">
    <property type="protein sequence ID" value="KAK4008968.1"/>
    <property type="molecule type" value="Genomic_DNA"/>
</dbReference>
<name>A0ABQ9Z7U4_9CRUS</name>
<sequence length="89" mass="10269">MTCVNRTIHRYYLERFSCGSSSTTPGPPKFPQSPDINIHVSCLSPVIHPLHSFRTYEYFRRHGRSSPKEKFWGFSVNFTRPPLILPAMG</sequence>
<evidence type="ECO:0000313" key="2">
    <source>
        <dbReference type="Proteomes" id="UP001234178"/>
    </source>
</evidence>
<protein>
    <submittedName>
        <fullName evidence="1">Uncharacterized protein</fullName>
    </submittedName>
</protein>
<accession>A0ABQ9Z7U4</accession>
<dbReference type="Proteomes" id="UP001234178">
    <property type="component" value="Unassembled WGS sequence"/>
</dbReference>
<organism evidence="1 2">
    <name type="scientific">Daphnia magna</name>
    <dbReference type="NCBI Taxonomy" id="35525"/>
    <lineage>
        <taxon>Eukaryota</taxon>
        <taxon>Metazoa</taxon>
        <taxon>Ecdysozoa</taxon>
        <taxon>Arthropoda</taxon>
        <taxon>Crustacea</taxon>
        <taxon>Branchiopoda</taxon>
        <taxon>Diplostraca</taxon>
        <taxon>Cladocera</taxon>
        <taxon>Anomopoda</taxon>
        <taxon>Daphniidae</taxon>
        <taxon>Daphnia</taxon>
    </lineage>
</organism>